<feature type="transmembrane region" description="Helical" evidence="10">
    <location>
        <begin position="311"/>
        <end position="327"/>
    </location>
</feature>
<proteinExistence type="inferred from homology"/>
<accession>A0A7M5U855</accession>
<protein>
    <recommendedName>
        <fullName evidence="3">dolichol kinase</fullName>
        <ecNumber evidence="3">2.7.1.108</ecNumber>
    </recommendedName>
</protein>
<feature type="transmembrane region" description="Helical" evidence="10">
    <location>
        <begin position="410"/>
        <end position="431"/>
    </location>
</feature>
<dbReference type="InterPro" id="IPR032974">
    <property type="entry name" value="Polypren_kinase"/>
</dbReference>
<feature type="transmembrane region" description="Helical" evidence="10">
    <location>
        <begin position="333"/>
        <end position="351"/>
    </location>
</feature>
<dbReference type="PANTHER" id="PTHR13205:SF15">
    <property type="entry name" value="DOLICHOL KINASE"/>
    <property type="match status" value="1"/>
</dbReference>
<feature type="transmembrane region" description="Helical" evidence="10">
    <location>
        <begin position="97"/>
        <end position="125"/>
    </location>
</feature>
<dbReference type="GO" id="GO:0005789">
    <property type="term" value="C:endoplasmic reticulum membrane"/>
    <property type="evidence" value="ECO:0007669"/>
    <property type="project" value="UniProtKB-SubCell"/>
</dbReference>
<evidence type="ECO:0000256" key="2">
    <source>
        <dbReference type="ARBA" id="ARBA00010794"/>
    </source>
</evidence>
<feature type="transmembrane region" description="Helical" evidence="10">
    <location>
        <begin position="379"/>
        <end position="398"/>
    </location>
</feature>
<name>A0A7M5U855_9CNID</name>
<evidence type="ECO:0000256" key="10">
    <source>
        <dbReference type="SAM" id="Phobius"/>
    </source>
</evidence>
<evidence type="ECO:0000256" key="5">
    <source>
        <dbReference type="ARBA" id="ARBA00022692"/>
    </source>
</evidence>
<keyword evidence="12" id="KW-1185">Reference proteome</keyword>
<keyword evidence="5 10" id="KW-0812">Transmembrane</keyword>
<feature type="transmembrane region" description="Helical" evidence="10">
    <location>
        <begin position="7"/>
        <end position="33"/>
    </location>
</feature>
<feature type="transmembrane region" description="Helical" evidence="10">
    <location>
        <begin position="280"/>
        <end position="302"/>
    </location>
</feature>
<comment type="similarity">
    <text evidence="2">Belongs to the polyprenol kinase family.</text>
</comment>
<feature type="transmembrane region" description="Helical" evidence="10">
    <location>
        <begin position="452"/>
        <end position="471"/>
    </location>
</feature>
<evidence type="ECO:0000313" key="11">
    <source>
        <dbReference type="EnsemblMetazoa" id="CLYHEMP007365.1"/>
    </source>
</evidence>
<reference evidence="11" key="1">
    <citation type="submission" date="2021-01" db="UniProtKB">
        <authorList>
            <consortium name="EnsemblMetazoa"/>
        </authorList>
    </citation>
    <scope>IDENTIFICATION</scope>
</reference>
<feature type="transmembrane region" description="Helical" evidence="10">
    <location>
        <begin position="131"/>
        <end position="152"/>
    </location>
</feature>
<dbReference type="EC" id="2.7.1.108" evidence="3"/>
<feature type="transmembrane region" description="Helical" evidence="10">
    <location>
        <begin position="199"/>
        <end position="222"/>
    </location>
</feature>
<keyword evidence="7" id="KW-0256">Endoplasmic reticulum</keyword>
<dbReference type="GeneID" id="136822324"/>
<evidence type="ECO:0000256" key="8">
    <source>
        <dbReference type="ARBA" id="ARBA00022989"/>
    </source>
</evidence>
<dbReference type="AlphaFoldDB" id="A0A7M5U855"/>
<dbReference type="EnsemblMetazoa" id="CLYHEMT007365.1">
    <property type="protein sequence ID" value="CLYHEMP007365.1"/>
    <property type="gene ID" value="CLYHEMG007365"/>
</dbReference>
<evidence type="ECO:0000256" key="6">
    <source>
        <dbReference type="ARBA" id="ARBA00022777"/>
    </source>
</evidence>
<dbReference type="OrthoDB" id="5986415at2759"/>
<evidence type="ECO:0000313" key="12">
    <source>
        <dbReference type="Proteomes" id="UP000594262"/>
    </source>
</evidence>
<comment type="subcellular location">
    <subcellularLocation>
        <location evidence="1">Endoplasmic reticulum membrane</location>
        <topology evidence="1">Multi-pass membrane protein</topology>
    </subcellularLocation>
</comment>
<dbReference type="PANTHER" id="PTHR13205">
    <property type="entry name" value="TRANSMEMBRANE PROTEIN 15-RELATED"/>
    <property type="match status" value="1"/>
</dbReference>
<keyword evidence="4" id="KW-0808">Transferase</keyword>
<dbReference type="Proteomes" id="UP000594262">
    <property type="component" value="Unplaced"/>
</dbReference>
<evidence type="ECO:0000256" key="9">
    <source>
        <dbReference type="ARBA" id="ARBA00023136"/>
    </source>
</evidence>
<keyword evidence="8 10" id="KW-1133">Transmembrane helix</keyword>
<dbReference type="RefSeq" id="XP_066934670.1">
    <property type="nucleotide sequence ID" value="XM_067078569.1"/>
</dbReference>
<feature type="transmembrane region" description="Helical" evidence="10">
    <location>
        <begin position="477"/>
        <end position="496"/>
    </location>
</feature>
<feature type="transmembrane region" description="Helical" evidence="10">
    <location>
        <begin position="159"/>
        <end position="179"/>
    </location>
</feature>
<keyword evidence="9 10" id="KW-0472">Membrane</keyword>
<organism evidence="11 12">
    <name type="scientific">Clytia hemisphaerica</name>
    <dbReference type="NCBI Taxonomy" id="252671"/>
    <lineage>
        <taxon>Eukaryota</taxon>
        <taxon>Metazoa</taxon>
        <taxon>Cnidaria</taxon>
        <taxon>Hydrozoa</taxon>
        <taxon>Hydroidolina</taxon>
        <taxon>Leptothecata</taxon>
        <taxon>Obeliida</taxon>
        <taxon>Clytiidae</taxon>
        <taxon>Clytia</taxon>
    </lineage>
</organism>
<evidence type="ECO:0000256" key="3">
    <source>
        <dbReference type="ARBA" id="ARBA00012132"/>
    </source>
</evidence>
<evidence type="ECO:0000256" key="4">
    <source>
        <dbReference type="ARBA" id="ARBA00022679"/>
    </source>
</evidence>
<evidence type="ECO:0000256" key="1">
    <source>
        <dbReference type="ARBA" id="ARBA00004477"/>
    </source>
</evidence>
<sequence length="517" mass="59327">MLGFIEWLLICLPLAFHSFTLHHLTLLTTSFILTLFGRSQSNLRWNYQSKMELLFRCFSDDGFVYPIVVFPTFFCIKDSLQNLQGDSNGYFYAVMTSTLFAVFGFFVCFGPLMTILLFATVFIIISPTITTGWFIVILATIAVYFALFFTIVRHSPNSFTFGEAGLITQVIGYVLMKFTKNILYTLQNSIAISNDNIHLQFIFVLFGSTCLTIIILSPILYCKRYWCPQYIDQVVASISFYIGLVLNLIFVFVPAFIYLMNEANILTWLLQEITKTQFRLALMVYWLILTISSFAVTCWFLSGEKHIEKTVIRKIFHGIAFLIFLPAYKDVEFVALVTALVFVAFIFIELVRVNNIEPIARILTQYLEPFREQQDSGPLILTHIYLLSGLSFPFWYALSEENLNNPTNLTLFQFLTINAGVVSLCVGDTFASITGKLFGTQTWPNRSKTYKGTLGCFLSMLIFSLISIFYFQFHVDLYQIILLVFFCVCVSLLESISNQIDNFLLPIYALLLCKMFQ</sequence>
<dbReference type="GO" id="GO:0043048">
    <property type="term" value="P:dolichyl monophosphate biosynthetic process"/>
    <property type="evidence" value="ECO:0007669"/>
    <property type="project" value="TreeGrafter"/>
</dbReference>
<evidence type="ECO:0000256" key="7">
    <source>
        <dbReference type="ARBA" id="ARBA00022824"/>
    </source>
</evidence>
<feature type="transmembrane region" description="Helical" evidence="10">
    <location>
        <begin position="234"/>
        <end position="260"/>
    </location>
</feature>
<keyword evidence="6" id="KW-0418">Kinase</keyword>
<dbReference type="GO" id="GO:0004168">
    <property type="term" value="F:dolichol kinase activity"/>
    <property type="evidence" value="ECO:0007669"/>
    <property type="project" value="UniProtKB-EC"/>
</dbReference>